<dbReference type="AlphaFoldDB" id="A0A834MKZ5"/>
<dbReference type="InterPro" id="IPR019177">
    <property type="entry name" value="Golgin_subfamily_A_member_5"/>
</dbReference>
<keyword evidence="5 7" id="KW-0175">Coiled coil</keyword>
<evidence type="ECO:0000313" key="9">
    <source>
        <dbReference type="EMBL" id="KAF7287021.1"/>
    </source>
</evidence>
<organism evidence="9 10">
    <name type="scientific">Rhynchophorus ferrugineus</name>
    <name type="common">Red palm weevil</name>
    <name type="synonym">Curculio ferrugineus</name>
    <dbReference type="NCBI Taxonomy" id="354439"/>
    <lineage>
        <taxon>Eukaryota</taxon>
        <taxon>Metazoa</taxon>
        <taxon>Ecdysozoa</taxon>
        <taxon>Arthropoda</taxon>
        <taxon>Hexapoda</taxon>
        <taxon>Insecta</taxon>
        <taxon>Pterygota</taxon>
        <taxon>Neoptera</taxon>
        <taxon>Endopterygota</taxon>
        <taxon>Coleoptera</taxon>
        <taxon>Polyphaga</taxon>
        <taxon>Cucujiformia</taxon>
        <taxon>Curculionidae</taxon>
        <taxon>Dryophthorinae</taxon>
        <taxon>Rhynchophorus</taxon>
    </lineage>
</organism>
<evidence type="ECO:0000256" key="3">
    <source>
        <dbReference type="ARBA" id="ARBA00022989"/>
    </source>
</evidence>
<feature type="coiled-coil region" evidence="7">
    <location>
        <begin position="120"/>
        <end position="182"/>
    </location>
</feature>
<keyword evidence="4" id="KW-0333">Golgi apparatus</keyword>
<accession>A0A834MKZ5</accession>
<feature type="transmembrane region" description="Helical" evidence="8">
    <location>
        <begin position="437"/>
        <end position="458"/>
    </location>
</feature>
<dbReference type="PANTHER" id="PTHR13815">
    <property type="entry name" value="GOLGIN-84"/>
    <property type="match status" value="1"/>
</dbReference>
<proteinExistence type="predicted"/>
<keyword evidence="6 8" id="KW-0472">Membrane</keyword>
<feature type="coiled-coil region" evidence="7">
    <location>
        <begin position="214"/>
        <end position="248"/>
    </location>
</feature>
<evidence type="ECO:0000256" key="6">
    <source>
        <dbReference type="ARBA" id="ARBA00023136"/>
    </source>
</evidence>
<dbReference type="GO" id="GO:0000139">
    <property type="term" value="C:Golgi membrane"/>
    <property type="evidence" value="ECO:0007669"/>
    <property type="project" value="UniProtKB-SubCell"/>
</dbReference>
<keyword evidence="10" id="KW-1185">Reference proteome</keyword>
<gene>
    <name evidence="9" type="ORF">GWI33_002857</name>
</gene>
<comment type="caution">
    <text evidence="9">The sequence shown here is derived from an EMBL/GenBank/DDBJ whole genome shotgun (WGS) entry which is preliminary data.</text>
</comment>
<dbReference type="Pfam" id="PF09787">
    <property type="entry name" value="Golgin_A5"/>
    <property type="match status" value="1"/>
</dbReference>
<dbReference type="EMBL" id="JAACXV010000017">
    <property type="protein sequence ID" value="KAF7287021.1"/>
    <property type="molecule type" value="Genomic_DNA"/>
</dbReference>
<evidence type="ECO:0000256" key="5">
    <source>
        <dbReference type="ARBA" id="ARBA00023054"/>
    </source>
</evidence>
<comment type="subcellular location">
    <subcellularLocation>
        <location evidence="1">Golgi apparatus membrane</location>
        <topology evidence="1">Single-pass type IV membrane protein</topology>
    </subcellularLocation>
</comment>
<reference evidence="9" key="1">
    <citation type="submission" date="2020-08" db="EMBL/GenBank/DDBJ databases">
        <title>Genome sequencing and assembly of the red palm weevil Rhynchophorus ferrugineus.</title>
        <authorList>
            <person name="Dias G.B."/>
            <person name="Bergman C.M."/>
            <person name="Manee M."/>
        </authorList>
    </citation>
    <scope>NUCLEOTIDE SEQUENCE</scope>
    <source>
        <strain evidence="9">AA-2017</strain>
        <tissue evidence="9">Whole larva</tissue>
    </source>
</reference>
<dbReference type="GO" id="GO:0007030">
    <property type="term" value="P:Golgi organization"/>
    <property type="evidence" value="ECO:0007669"/>
    <property type="project" value="InterPro"/>
</dbReference>
<protein>
    <recommendedName>
        <fullName evidence="11">Golgin-84</fullName>
    </recommendedName>
</protein>
<evidence type="ECO:0000256" key="4">
    <source>
        <dbReference type="ARBA" id="ARBA00023034"/>
    </source>
</evidence>
<dbReference type="GO" id="GO:0000301">
    <property type="term" value="P:retrograde transport, vesicle recycling within Golgi"/>
    <property type="evidence" value="ECO:0007669"/>
    <property type="project" value="TreeGrafter"/>
</dbReference>
<evidence type="ECO:0000256" key="8">
    <source>
        <dbReference type="SAM" id="Phobius"/>
    </source>
</evidence>
<sequence length="462" mass="54245">MAWLQNLAGHAENLLNKIDQNAATVLNDSHKHNENENEQNIFQSVLDLTNIIDKQKTNDMLKNDIIEENYDSEESIHGFNAENQIIDFPADENKVEKIKNDGSSISSTSVHNSFVDMQEIERLQTKVARLELENQEVNKQLLNVQHLYAEVRNENVNLQGQIERINEQLIQTQMEKEQYVIRAQRILSEKEKLLSLNQADVINEESRNIFGLYSEEMKKELEFLQNNVKELNDKNSKLLNDMQCLQMQHQVIQNGLSLSNQSLEQSLMLEKRNRTIAEEDCVQKSKELQIKCQEISQLQDSLRFKNDETARLKEILLKKSKLHDTDEYENRVKSLTQTLIFKQNALETITTERNALRLQFEKLQVEYDKRINELKNDKVRIINIQEFNDERHYVPQFMRVSPNDAGVTRRVKHAYSTLDALSIRTGIFLRRYPLARVFVLCYMVILHIWVLAVLFWYVPTNQ</sequence>
<keyword evidence="2 8" id="KW-0812">Transmembrane</keyword>
<evidence type="ECO:0000256" key="1">
    <source>
        <dbReference type="ARBA" id="ARBA00004409"/>
    </source>
</evidence>
<dbReference type="PANTHER" id="PTHR13815:SF7">
    <property type="entry name" value="GOLGIN SUBFAMILY A MEMBER 5"/>
    <property type="match status" value="1"/>
</dbReference>
<keyword evidence="3 8" id="KW-1133">Transmembrane helix</keyword>
<evidence type="ECO:0000313" key="10">
    <source>
        <dbReference type="Proteomes" id="UP000625711"/>
    </source>
</evidence>
<name>A0A834MKZ5_RHYFE</name>
<dbReference type="GO" id="GO:0031985">
    <property type="term" value="C:Golgi cisterna"/>
    <property type="evidence" value="ECO:0007669"/>
    <property type="project" value="TreeGrafter"/>
</dbReference>
<dbReference type="OrthoDB" id="248903at2759"/>
<evidence type="ECO:0000256" key="7">
    <source>
        <dbReference type="SAM" id="Coils"/>
    </source>
</evidence>
<dbReference type="Proteomes" id="UP000625711">
    <property type="component" value="Unassembled WGS sequence"/>
</dbReference>
<evidence type="ECO:0008006" key="11">
    <source>
        <dbReference type="Google" id="ProtNLM"/>
    </source>
</evidence>
<evidence type="ECO:0000256" key="2">
    <source>
        <dbReference type="ARBA" id="ARBA00022692"/>
    </source>
</evidence>